<dbReference type="InterPro" id="IPR050892">
    <property type="entry name" value="ADP-ribose_metab_enzymes"/>
</dbReference>
<accession>A0A6M3IRT1</accession>
<dbReference type="PANTHER" id="PTHR12521:SF0">
    <property type="entry name" value="ADP-RIBOSE GLYCOHYDROLASE OARD1"/>
    <property type="match status" value="1"/>
</dbReference>
<proteinExistence type="predicted"/>
<protein>
    <recommendedName>
        <fullName evidence="1">Macro domain-containing protein</fullName>
    </recommendedName>
</protein>
<sequence length="140" mass="15651">MKTITGDILDITTGVICHQVNCQRVAGAGLALQIRRKYPEWYHVFMVTVPWLGKTKILRVTPELYVANLYAQNGYGTDKRYTNYAALGKCLMQLDAIFRDIPIDIYFPYGIGCGLAGGDWSIVEEIIKDALPNAIIVQLP</sequence>
<dbReference type="PROSITE" id="PS51154">
    <property type="entry name" value="MACRO"/>
    <property type="match status" value="1"/>
</dbReference>
<dbReference type="PANTHER" id="PTHR12521">
    <property type="entry name" value="PROTEIN C6ORF130"/>
    <property type="match status" value="1"/>
</dbReference>
<name>A0A6M3IRT1_9ZZZZ</name>
<reference evidence="2" key="1">
    <citation type="submission" date="2020-03" db="EMBL/GenBank/DDBJ databases">
        <title>The deep terrestrial virosphere.</title>
        <authorList>
            <person name="Holmfeldt K."/>
            <person name="Nilsson E."/>
            <person name="Simone D."/>
            <person name="Lopez-Fernandez M."/>
            <person name="Wu X."/>
            <person name="de Brujin I."/>
            <person name="Lundin D."/>
            <person name="Andersson A."/>
            <person name="Bertilsson S."/>
            <person name="Dopson M."/>
        </authorList>
    </citation>
    <scope>NUCLEOTIDE SEQUENCE</scope>
    <source>
        <strain evidence="2">MM415B01222</strain>
    </source>
</reference>
<feature type="domain" description="Macro" evidence="1">
    <location>
        <begin position="1"/>
        <end position="140"/>
    </location>
</feature>
<gene>
    <name evidence="2" type="ORF">MM415B01222_0031</name>
</gene>
<dbReference type="GO" id="GO:0140291">
    <property type="term" value="P:peptidyl-glutamate ADP-deribosylation"/>
    <property type="evidence" value="ECO:0007669"/>
    <property type="project" value="TreeGrafter"/>
</dbReference>
<dbReference type="SUPFAM" id="SSF52949">
    <property type="entry name" value="Macro domain-like"/>
    <property type="match status" value="1"/>
</dbReference>
<dbReference type="InterPro" id="IPR043472">
    <property type="entry name" value="Macro_dom-like"/>
</dbReference>
<evidence type="ECO:0000313" key="2">
    <source>
        <dbReference type="EMBL" id="QJA59885.1"/>
    </source>
</evidence>
<dbReference type="AlphaFoldDB" id="A0A6M3IRT1"/>
<organism evidence="2">
    <name type="scientific">viral metagenome</name>
    <dbReference type="NCBI Taxonomy" id="1070528"/>
    <lineage>
        <taxon>unclassified sequences</taxon>
        <taxon>metagenomes</taxon>
        <taxon>organismal metagenomes</taxon>
    </lineage>
</organism>
<evidence type="ECO:0000259" key="1">
    <source>
        <dbReference type="PROSITE" id="PS51154"/>
    </source>
</evidence>
<dbReference type="Gene3D" id="3.40.220.10">
    <property type="entry name" value="Leucine Aminopeptidase, subunit E, domain 1"/>
    <property type="match status" value="1"/>
</dbReference>
<dbReference type="EMBL" id="MT141387">
    <property type="protein sequence ID" value="QJA59885.1"/>
    <property type="molecule type" value="Genomic_DNA"/>
</dbReference>
<dbReference type="InterPro" id="IPR002589">
    <property type="entry name" value="Macro_dom"/>
</dbReference>